<reference evidence="7 8" key="1">
    <citation type="submission" date="2017-03" db="EMBL/GenBank/DDBJ databases">
        <title>Genome sequencing of Shewanella japonica KCTC 22435.</title>
        <authorList>
            <person name="Kim K.M."/>
        </authorList>
    </citation>
    <scope>NUCLEOTIDE SEQUENCE [LARGE SCALE GENOMIC DNA]</scope>
    <source>
        <strain evidence="7 8">KCTC 22435</strain>
    </source>
</reference>
<keyword evidence="4 6" id="KW-1133">Transmembrane helix</keyword>
<gene>
    <name evidence="7" type="ORF">SJ2017_2543</name>
</gene>
<feature type="transmembrane region" description="Helical" evidence="6">
    <location>
        <begin position="46"/>
        <end position="64"/>
    </location>
</feature>
<evidence type="ECO:0000256" key="6">
    <source>
        <dbReference type="SAM" id="Phobius"/>
    </source>
</evidence>
<name>A0ABN4YIM8_9GAMM</name>
<comment type="subcellular location">
    <subcellularLocation>
        <location evidence="1">Membrane</location>
        <topology evidence="1">Multi-pass membrane protein</topology>
    </subcellularLocation>
</comment>
<dbReference type="RefSeq" id="WP_080916029.1">
    <property type="nucleotide sequence ID" value="NZ_CP020472.1"/>
</dbReference>
<evidence type="ECO:0000313" key="7">
    <source>
        <dbReference type="EMBL" id="ARD22833.1"/>
    </source>
</evidence>
<dbReference type="InterPro" id="IPR003339">
    <property type="entry name" value="ABC/ECF_trnsptr_transmembrane"/>
</dbReference>
<keyword evidence="8" id="KW-1185">Reference proteome</keyword>
<evidence type="ECO:0000256" key="5">
    <source>
        <dbReference type="ARBA" id="ARBA00023136"/>
    </source>
</evidence>
<organism evidence="7 8">
    <name type="scientific">Shewanella japonica</name>
    <dbReference type="NCBI Taxonomy" id="93973"/>
    <lineage>
        <taxon>Bacteria</taxon>
        <taxon>Pseudomonadati</taxon>
        <taxon>Pseudomonadota</taxon>
        <taxon>Gammaproteobacteria</taxon>
        <taxon>Alteromonadales</taxon>
        <taxon>Shewanellaceae</taxon>
        <taxon>Shewanella</taxon>
    </lineage>
</organism>
<proteinExistence type="inferred from homology"/>
<evidence type="ECO:0000313" key="8">
    <source>
        <dbReference type="Proteomes" id="UP000191820"/>
    </source>
</evidence>
<feature type="transmembrane region" description="Helical" evidence="6">
    <location>
        <begin position="70"/>
        <end position="87"/>
    </location>
</feature>
<accession>A0ABN4YIM8</accession>
<evidence type="ECO:0000256" key="2">
    <source>
        <dbReference type="ARBA" id="ARBA00008564"/>
    </source>
</evidence>
<feature type="transmembrane region" description="Helical" evidence="6">
    <location>
        <begin position="94"/>
        <end position="112"/>
    </location>
</feature>
<dbReference type="EMBL" id="CP020472">
    <property type="protein sequence ID" value="ARD22833.1"/>
    <property type="molecule type" value="Genomic_DNA"/>
</dbReference>
<protein>
    <submittedName>
        <fullName evidence="7">Cobalt transport protein</fullName>
    </submittedName>
</protein>
<evidence type="ECO:0000256" key="3">
    <source>
        <dbReference type="ARBA" id="ARBA00022692"/>
    </source>
</evidence>
<evidence type="ECO:0000256" key="1">
    <source>
        <dbReference type="ARBA" id="ARBA00004141"/>
    </source>
</evidence>
<keyword evidence="3 6" id="KW-0812">Transmembrane</keyword>
<comment type="similarity">
    <text evidence="2">Belongs to the CbiQ family.</text>
</comment>
<keyword evidence="5 6" id="KW-0472">Membrane</keyword>
<dbReference type="Pfam" id="PF02361">
    <property type="entry name" value="CbiQ"/>
    <property type="match status" value="1"/>
</dbReference>
<evidence type="ECO:0000256" key="4">
    <source>
        <dbReference type="ARBA" id="ARBA00022989"/>
    </source>
</evidence>
<sequence length="245" mass="28148">MTKKRLQGCSVNHMMKSHKLASSNDNQATKGCEYSKMLRQSFKAKCLCALAMVFSIVLSSSAFLVTTSQLSYILLINIALLIHARFYKARLSPLLKLFAIQLVITVGLYVLFYGSDKVIEALIVVLRIMLVMLPSWWLASTQTSHHMSQVLCFILPSKWAFVITTSIKLLPYITQEVRDIYHIQCLRGARITPKQLINPLNWVELIRCVLFPLLIQLLSLSKHIAKSAQQRHFDRQRHHSHWPFI</sequence>
<feature type="transmembrane region" description="Helical" evidence="6">
    <location>
        <begin position="118"/>
        <end position="138"/>
    </location>
</feature>
<dbReference type="CDD" id="cd16914">
    <property type="entry name" value="EcfT"/>
    <property type="match status" value="1"/>
</dbReference>
<dbReference type="Proteomes" id="UP000191820">
    <property type="component" value="Chromosome"/>
</dbReference>